<dbReference type="InterPro" id="IPR043519">
    <property type="entry name" value="NT_sf"/>
</dbReference>
<sequence length="218" mass="25459">MNQETENFIEELKQRSDVLGVVMFGSWACGNNRTDSDVDLVVILNKGYRRCVEYRNEQAFEIIYTTANGAFEYWETHKDDAAGLWAVAKILYDKDETIKKLETKIKKVLEAGKKPIDEHQLGQFRFDSEDQFKYVENIMVSDSTTANLILANKIFILTELFFDIRQIWTPAPKQRLAKIQELSPEFHSLLQGFYKEDVKILERLNIARKIIHLVFNDK</sequence>
<dbReference type="SUPFAM" id="SSF81301">
    <property type="entry name" value="Nucleotidyltransferase"/>
    <property type="match status" value="1"/>
</dbReference>
<evidence type="ECO:0000313" key="2">
    <source>
        <dbReference type="EMBL" id="VAW32945.1"/>
    </source>
</evidence>
<proteinExistence type="predicted"/>
<name>A0A3B0UPA0_9ZZZZ</name>
<dbReference type="Pfam" id="PF01909">
    <property type="entry name" value="NTP_transf_2"/>
    <property type="match status" value="1"/>
</dbReference>
<evidence type="ECO:0000259" key="1">
    <source>
        <dbReference type="Pfam" id="PF01909"/>
    </source>
</evidence>
<dbReference type="AlphaFoldDB" id="A0A3B0UPA0"/>
<dbReference type="CDD" id="cd05403">
    <property type="entry name" value="NT_KNTase_like"/>
    <property type="match status" value="1"/>
</dbReference>
<dbReference type="Gene3D" id="3.30.460.10">
    <property type="entry name" value="Beta Polymerase, domain 2"/>
    <property type="match status" value="1"/>
</dbReference>
<dbReference type="InterPro" id="IPR002934">
    <property type="entry name" value="Polymerase_NTP_transf_dom"/>
</dbReference>
<reference evidence="2" key="1">
    <citation type="submission" date="2018-06" db="EMBL/GenBank/DDBJ databases">
        <authorList>
            <person name="Zhirakovskaya E."/>
        </authorList>
    </citation>
    <scope>NUCLEOTIDE SEQUENCE</scope>
</reference>
<dbReference type="EMBL" id="UOEV01000074">
    <property type="protein sequence ID" value="VAW32945.1"/>
    <property type="molecule type" value="Genomic_DNA"/>
</dbReference>
<organism evidence="2">
    <name type="scientific">hydrothermal vent metagenome</name>
    <dbReference type="NCBI Taxonomy" id="652676"/>
    <lineage>
        <taxon>unclassified sequences</taxon>
        <taxon>metagenomes</taxon>
        <taxon>ecological metagenomes</taxon>
    </lineage>
</organism>
<accession>A0A3B0UPA0</accession>
<feature type="domain" description="Polymerase nucleotidyl transferase" evidence="1">
    <location>
        <begin position="7"/>
        <end position="66"/>
    </location>
</feature>
<gene>
    <name evidence="2" type="ORF">MNBD_CPR01-368</name>
</gene>
<dbReference type="GO" id="GO:0016779">
    <property type="term" value="F:nucleotidyltransferase activity"/>
    <property type="evidence" value="ECO:0007669"/>
    <property type="project" value="InterPro"/>
</dbReference>
<protein>
    <recommendedName>
        <fullName evidence="1">Polymerase nucleotidyl transferase domain-containing protein</fullName>
    </recommendedName>
</protein>